<dbReference type="Proteomes" id="UP000886884">
    <property type="component" value="Unassembled WGS sequence"/>
</dbReference>
<accession>A0A9D1TC43</accession>
<evidence type="ECO:0000313" key="2">
    <source>
        <dbReference type="Proteomes" id="UP000886884"/>
    </source>
</evidence>
<organism evidence="1 2">
    <name type="scientific">Candidatus Ornithocaccomicrobium faecavium</name>
    <dbReference type="NCBI Taxonomy" id="2840890"/>
    <lineage>
        <taxon>Bacteria</taxon>
        <taxon>Bacillati</taxon>
        <taxon>Bacillota</taxon>
        <taxon>Clostridia</taxon>
        <taxon>Candidatus Ornithocaccomicrobium</taxon>
    </lineage>
</organism>
<sequence>MKHFDVQMIDNSISSQWWKTIVKHFIKVGDAFEIRCWREEVTEIEEASLYGIAVDDKYEVSIKGFLTKELLEKLLIEEAADKSIYNKMTKYFTIHVENNLCNIWSEHYGTEMVIDIISDANIEFFKQVMKQYHESFSIRMS</sequence>
<dbReference type="AlphaFoldDB" id="A0A9D1TC43"/>
<dbReference type="EMBL" id="DVOT01000114">
    <property type="protein sequence ID" value="HIV27549.1"/>
    <property type="molecule type" value="Genomic_DNA"/>
</dbReference>
<gene>
    <name evidence="1" type="ORF">IAA64_06240</name>
</gene>
<proteinExistence type="predicted"/>
<name>A0A9D1TC43_9FIRM</name>
<comment type="caution">
    <text evidence="1">The sequence shown here is derived from an EMBL/GenBank/DDBJ whole genome shotgun (WGS) entry which is preliminary data.</text>
</comment>
<protein>
    <submittedName>
        <fullName evidence="1">Uncharacterized protein</fullName>
    </submittedName>
</protein>
<reference evidence="1" key="2">
    <citation type="journal article" date="2021" name="PeerJ">
        <title>Extensive microbial diversity within the chicken gut microbiome revealed by metagenomics and culture.</title>
        <authorList>
            <person name="Gilroy R."/>
            <person name="Ravi A."/>
            <person name="Getino M."/>
            <person name="Pursley I."/>
            <person name="Horton D.L."/>
            <person name="Alikhan N.F."/>
            <person name="Baker D."/>
            <person name="Gharbi K."/>
            <person name="Hall N."/>
            <person name="Watson M."/>
            <person name="Adriaenssens E.M."/>
            <person name="Foster-Nyarko E."/>
            <person name="Jarju S."/>
            <person name="Secka A."/>
            <person name="Antonio M."/>
            <person name="Oren A."/>
            <person name="Chaudhuri R.R."/>
            <person name="La Ragione R."/>
            <person name="Hildebrand F."/>
            <person name="Pallen M.J."/>
        </authorList>
    </citation>
    <scope>NUCLEOTIDE SEQUENCE</scope>
    <source>
        <strain evidence="1">CHK183-6373</strain>
    </source>
</reference>
<evidence type="ECO:0000313" key="1">
    <source>
        <dbReference type="EMBL" id="HIV27549.1"/>
    </source>
</evidence>
<reference evidence="1" key="1">
    <citation type="submission" date="2020-10" db="EMBL/GenBank/DDBJ databases">
        <authorList>
            <person name="Gilroy R."/>
        </authorList>
    </citation>
    <scope>NUCLEOTIDE SEQUENCE</scope>
    <source>
        <strain evidence="1">CHK183-6373</strain>
    </source>
</reference>